<feature type="region of interest" description="Disordered" evidence="1">
    <location>
        <begin position="126"/>
        <end position="174"/>
    </location>
</feature>
<evidence type="ECO:0000313" key="4">
    <source>
        <dbReference type="RefSeq" id="XP_008478152.1"/>
    </source>
</evidence>
<evidence type="ECO:0000256" key="2">
    <source>
        <dbReference type="SAM" id="SignalP"/>
    </source>
</evidence>
<dbReference type="PaxDb" id="121845-A0A1S3DAW7"/>
<keyword evidence="3" id="KW-1185">Reference proteome</keyword>
<protein>
    <submittedName>
        <fullName evidence="4">Uncharacterized protein LOC103515011</fullName>
    </submittedName>
</protein>
<feature type="compositionally biased region" description="Acidic residues" evidence="1">
    <location>
        <begin position="146"/>
        <end position="174"/>
    </location>
</feature>
<keyword evidence="2" id="KW-0732">Signal</keyword>
<proteinExistence type="predicted"/>
<dbReference type="KEGG" id="dci:103515011"/>
<evidence type="ECO:0000256" key="1">
    <source>
        <dbReference type="SAM" id="MobiDB-lite"/>
    </source>
</evidence>
<dbReference type="RefSeq" id="XP_008478152.1">
    <property type="nucleotide sequence ID" value="XM_008479930.3"/>
</dbReference>
<accession>A0A1S3DAW7</accession>
<sequence length="174" mass="19308">MKSRFIVMVVCLMMCSSVLASFGPSRLTSRVSSIPKEKVQLNLPQLPNNFLQKQPGMPAVGSEPGLLAKLQPVVIMMIQRVQQAVRETIKEMIANILNLIPMNYKLSALKIFTDLQTLLTKLPNVHSKKNEAARQSAAPNKRAGDIEDEDNETDELSADDENNVDGDEDDTEEN</sequence>
<feature type="chain" id="PRO_5010211693" evidence="2">
    <location>
        <begin position="21"/>
        <end position="174"/>
    </location>
</feature>
<dbReference type="GeneID" id="103515011"/>
<dbReference type="Proteomes" id="UP000079169">
    <property type="component" value="Unplaced"/>
</dbReference>
<dbReference type="AlphaFoldDB" id="A0A1S3DAW7"/>
<feature type="signal peptide" evidence="2">
    <location>
        <begin position="1"/>
        <end position="20"/>
    </location>
</feature>
<reference evidence="4" key="1">
    <citation type="submission" date="2025-08" db="UniProtKB">
        <authorList>
            <consortium name="RefSeq"/>
        </authorList>
    </citation>
    <scope>IDENTIFICATION</scope>
</reference>
<name>A0A1S3DAW7_DIACI</name>
<evidence type="ECO:0000313" key="3">
    <source>
        <dbReference type="Proteomes" id="UP000079169"/>
    </source>
</evidence>
<organism evidence="3 4">
    <name type="scientific">Diaphorina citri</name>
    <name type="common">Asian citrus psyllid</name>
    <dbReference type="NCBI Taxonomy" id="121845"/>
    <lineage>
        <taxon>Eukaryota</taxon>
        <taxon>Metazoa</taxon>
        <taxon>Ecdysozoa</taxon>
        <taxon>Arthropoda</taxon>
        <taxon>Hexapoda</taxon>
        <taxon>Insecta</taxon>
        <taxon>Pterygota</taxon>
        <taxon>Neoptera</taxon>
        <taxon>Paraneoptera</taxon>
        <taxon>Hemiptera</taxon>
        <taxon>Sternorrhyncha</taxon>
        <taxon>Psylloidea</taxon>
        <taxon>Psyllidae</taxon>
        <taxon>Diaphorininae</taxon>
        <taxon>Diaphorina</taxon>
    </lineage>
</organism>
<gene>
    <name evidence="4" type="primary">LOC103515011</name>
</gene>